<dbReference type="PANTHER" id="PTHR22926">
    <property type="entry name" value="PHOSPHO-N-ACETYLMURAMOYL-PENTAPEPTIDE-TRANSFERASE"/>
    <property type="match status" value="1"/>
</dbReference>
<feature type="binding site" evidence="9">
    <location>
        <position position="259"/>
    </location>
    <ligand>
        <name>Mg(2+)</name>
        <dbReference type="ChEBI" id="CHEBI:18420"/>
    </ligand>
</feature>
<dbReference type="EMBL" id="JACHWR010000004">
    <property type="protein sequence ID" value="MBB3045074.1"/>
    <property type="molecule type" value="Genomic_DNA"/>
</dbReference>
<feature type="transmembrane region" description="Helical" evidence="7">
    <location>
        <begin position="78"/>
        <end position="96"/>
    </location>
</feature>
<dbReference type="RefSeq" id="WP_183595061.1">
    <property type="nucleotide sequence ID" value="NZ_JACHWR010000004.1"/>
</dbReference>
<evidence type="ECO:0000256" key="6">
    <source>
        <dbReference type="ARBA" id="ARBA00023136"/>
    </source>
</evidence>
<dbReference type="Proteomes" id="UP000589626">
    <property type="component" value="Unassembled WGS sequence"/>
</dbReference>
<feature type="transmembrane region" description="Helical" evidence="7">
    <location>
        <begin position="280"/>
        <end position="298"/>
    </location>
</feature>
<keyword evidence="7" id="KW-0132">Cell division</keyword>
<accession>A0A7W4W176</accession>
<feature type="binding site" evidence="9">
    <location>
        <position position="178"/>
    </location>
    <ligand>
        <name>Mg(2+)</name>
        <dbReference type="ChEBI" id="CHEBI:18420"/>
    </ligand>
</feature>
<gene>
    <name evidence="7" type="primary">mraY</name>
    <name evidence="10" type="ORF">FHU40_004927</name>
</gene>
<comment type="catalytic activity">
    <reaction evidence="7">
        <text>UDP-N-acetyl-alpha-D-muramoyl-L-alanyl-gamma-D-glutamyl-meso-2,6-diaminopimeloyl-D-alanyl-D-alanine + di-trans,octa-cis-undecaprenyl phosphate = di-trans,octa-cis-undecaprenyl diphospho-N-acetyl-alpha-D-muramoyl-L-alanyl-D-glutamyl-meso-2,6-diaminopimeloyl-D-alanyl-D-alanine + UMP</text>
        <dbReference type="Rhea" id="RHEA:28386"/>
        <dbReference type="ChEBI" id="CHEBI:57865"/>
        <dbReference type="ChEBI" id="CHEBI:60392"/>
        <dbReference type="ChEBI" id="CHEBI:61386"/>
        <dbReference type="ChEBI" id="CHEBI:61387"/>
        <dbReference type="EC" id="2.7.8.13"/>
    </reaction>
</comment>
<evidence type="ECO:0000256" key="4">
    <source>
        <dbReference type="ARBA" id="ARBA00022692"/>
    </source>
</evidence>
<evidence type="ECO:0000313" key="11">
    <source>
        <dbReference type="Proteomes" id="UP000589626"/>
    </source>
</evidence>
<comment type="function">
    <text evidence="7">Catalyzes the initial step of the lipid cycle reactions in the biosynthesis of the cell wall peptidoglycan: transfers peptidoglycan precursor phospho-MurNAc-pentapeptide from UDP-MurNAc-pentapeptide onto the lipid carrier undecaprenyl phosphate, yielding undecaprenyl-pyrophosphoryl-MurNAc-pentapeptide, known as lipid I.</text>
</comment>
<dbReference type="PANTHER" id="PTHR22926:SF5">
    <property type="entry name" value="PHOSPHO-N-ACETYLMURAMOYL-PENTAPEPTIDE-TRANSFERASE HOMOLOG"/>
    <property type="match status" value="1"/>
</dbReference>
<feature type="transmembrane region" description="Helical" evidence="7">
    <location>
        <begin position="255"/>
        <end position="274"/>
    </location>
</feature>
<name>A0A7W4W176_9ACTN</name>
<comment type="caution">
    <text evidence="10">The sequence shown here is derived from an EMBL/GenBank/DDBJ whole genome shotgun (WGS) entry which is preliminary data.</text>
</comment>
<evidence type="ECO:0000256" key="7">
    <source>
        <dbReference type="HAMAP-Rule" id="MF_00038"/>
    </source>
</evidence>
<evidence type="ECO:0000313" key="10">
    <source>
        <dbReference type="EMBL" id="MBB3045074.1"/>
    </source>
</evidence>
<dbReference type="InterPro" id="IPR000715">
    <property type="entry name" value="Glycosyl_transferase_4"/>
</dbReference>
<dbReference type="InterPro" id="IPR003524">
    <property type="entry name" value="PNAcMuramoyl-5peptid_Trfase"/>
</dbReference>
<dbReference type="GO" id="GO:0008360">
    <property type="term" value="P:regulation of cell shape"/>
    <property type="evidence" value="ECO:0007669"/>
    <property type="project" value="UniProtKB-KW"/>
</dbReference>
<evidence type="ECO:0000256" key="8">
    <source>
        <dbReference type="NCBIfam" id="TIGR00445"/>
    </source>
</evidence>
<dbReference type="GO" id="GO:0046872">
    <property type="term" value="F:metal ion binding"/>
    <property type="evidence" value="ECO:0007669"/>
    <property type="project" value="UniProtKB-KW"/>
</dbReference>
<keyword evidence="7 9" id="KW-0479">Metal-binding</keyword>
<feature type="transmembrane region" description="Helical" evidence="7">
    <location>
        <begin position="336"/>
        <end position="359"/>
    </location>
</feature>
<comment type="cofactor">
    <cofactor evidence="7 9">
        <name>Mg(2+)</name>
        <dbReference type="ChEBI" id="CHEBI:18420"/>
    </cofactor>
</comment>
<dbReference type="Pfam" id="PF10555">
    <property type="entry name" value="MraY_sig1"/>
    <property type="match status" value="1"/>
</dbReference>
<feature type="transmembrane region" description="Helical" evidence="7">
    <location>
        <begin position="52"/>
        <end position="72"/>
    </location>
</feature>
<comment type="similarity">
    <text evidence="2 7">Belongs to the glycosyltransferase 4 family. MraY subfamily.</text>
</comment>
<keyword evidence="7" id="KW-0961">Cell wall biogenesis/degradation</keyword>
<keyword evidence="7" id="KW-0573">Peptidoglycan synthesis</keyword>
<dbReference type="InterPro" id="IPR018480">
    <property type="entry name" value="PNAcMuramoyl-5peptid_Trfase_CS"/>
</dbReference>
<dbReference type="PROSITE" id="PS01347">
    <property type="entry name" value="MRAY_1"/>
    <property type="match status" value="1"/>
</dbReference>
<keyword evidence="6 7" id="KW-0472">Membrane</keyword>
<keyword evidence="7" id="KW-0133">Cell shape</keyword>
<evidence type="ECO:0000256" key="3">
    <source>
        <dbReference type="ARBA" id="ARBA00022679"/>
    </source>
</evidence>
<protein>
    <recommendedName>
        <fullName evidence="7 8">Phospho-N-acetylmuramoyl-pentapeptide-transferase</fullName>
        <ecNumber evidence="7 8">2.7.8.13</ecNumber>
    </recommendedName>
    <alternativeName>
        <fullName evidence="7">UDP-MurNAc-pentapeptide phosphotransferase</fullName>
    </alternativeName>
</protein>
<evidence type="ECO:0000256" key="1">
    <source>
        <dbReference type="ARBA" id="ARBA00004141"/>
    </source>
</evidence>
<dbReference type="NCBIfam" id="TIGR00445">
    <property type="entry name" value="mraY"/>
    <property type="match status" value="1"/>
</dbReference>
<dbReference type="Pfam" id="PF00953">
    <property type="entry name" value="Glycos_transf_4"/>
    <property type="match status" value="1"/>
</dbReference>
<evidence type="ECO:0000256" key="9">
    <source>
        <dbReference type="PIRSR" id="PIRSR600715-1"/>
    </source>
</evidence>
<reference evidence="10 11" key="1">
    <citation type="submission" date="2020-08" db="EMBL/GenBank/DDBJ databases">
        <title>Sequencing the genomes of 1000 actinobacteria strains.</title>
        <authorList>
            <person name="Klenk H.-P."/>
        </authorList>
    </citation>
    <scope>NUCLEOTIDE SEQUENCE [LARGE SCALE GENOMIC DNA]</scope>
    <source>
        <strain evidence="10 11">DSM 105498</strain>
    </source>
</reference>
<dbReference type="AlphaFoldDB" id="A0A7W4W176"/>
<evidence type="ECO:0000256" key="2">
    <source>
        <dbReference type="ARBA" id="ARBA00005583"/>
    </source>
</evidence>
<dbReference type="HAMAP" id="MF_00038">
    <property type="entry name" value="MraY"/>
    <property type="match status" value="1"/>
</dbReference>
<dbReference type="UniPathway" id="UPA00219"/>
<dbReference type="CDD" id="cd06852">
    <property type="entry name" value="GT_MraY"/>
    <property type="match status" value="1"/>
</dbReference>
<comment type="pathway">
    <text evidence="7">Cell wall biogenesis; peptidoglycan biosynthesis.</text>
</comment>
<dbReference type="GO" id="GO:0008963">
    <property type="term" value="F:phospho-N-acetylmuramoyl-pentapeptide-transferase activity"/>
    <property type="evidence" value="ECO:0007669"/>
    <property type="project" value="UniProtKB-UniRule"/>
</dbReference>
<feature type="transmembrane region" description="Helical" evidence="7">
    <location>
        <begin position="231"/>
        <end position="248"/>
    </location>
</feature>
<feature type="transmembrane region" description="Helical" evidence="7">
    <location>
        <begin position="116"/>
        <end position="135"/>
    </location>
</feature>
<keyword evidence="7" id="KW-0131">Cell cycle</keyword>
<keyword evidence="7" id="KW-1003">Cell membrane</keyword>
<sequence>MRAILLSGGLAVICSLLGTRIAIGWFTRHGFGQPIRDDGPTTHHVKRGTPTMGGLVILLAATAAYLAATALTGRWPSASAWLVLLLFLGCGVVGFLDDFIKVYTQNNAGLSSRAKMAGQTLIALVFGVLATQFFADERGVTPASQYLSTTHDWGVKLPLVVVLLLIWFIVTATSNAANLTDGADGLLAGASTLIFGAYTIVNVWQNNQMCGSSRPTVVESQCYQVRDPLDLAVFSAAVMAACIGFLWWNAKPAQIIMGDVGSLAIGGALAGLAIMSRTELLMAVIAGLFVLETLSVLLQMSYFKLTRRLTGTGRRIFRITPIHHHFEHLGWDEVTVVIRFWIVAGIFVATGLGIFYASWLA</sequence>
<dbReference type="GO" id="GO:0009252">
    <property type="term" value="P:peptidoglycan biosynthetic process"/>
    <property type="evidence" value="ECO:0007669"/>
    <property type="project" value="UniProtKB-UniRule"/>
</dbReference>
<keyword evidence="4 7" id="KW-0812">Transmembrane</keyword>
<feature type="transmembrane region" description="Helical" evidence="7">
    <location>
        <begin position="155"/>
        <end position="173"/>
    </location>
</feature>
<feature type="transmembrane region" description="Helical" evidence="7">
    <location>
        <begin position="185"/>
        <end position="204"/>
    </location>
</feature>
<keyword evidence="5 7" id="KW-1133">Transmembrane helix</keyword>
<keyword evidence="11" id="KW-1185">Reference proteome</keyword>
<comment type="subcellular location">
    <subcellularLocation>
        <location evidence="7">Cell membrane</location>
        <topology evidence="7">Multi-pass membrane protein</topology>
    </subcellularLocation>
    <subcellularLocation>
        <location evidence="1">Membrane</location>
        <topology evidence="1">Multi-pass membrane protein</topology>
    </subcellularLocation>
</comment>
<dbReference type="GO" id="GO:0071555">
    <property type="term" value="P:cell wall organization"/>
    <property type="evidence" value="ECO:0007669"/>
    <property type="project" value="UniProtKB-KW"/>
</dbReference>
<keyword evidence="7 9" id="KW-0460">Magnesium</keyword>
<proteinExistence type="inferred from homology"/>
<organism evidence="10 11">
    <name type="scientific">Nocardioides soli</name>
    <dbReference type="NCBI Taxonomy" id="1036020"/>
    <lineage>
        <taxon>Bacteria</taxon>
        <taxon>Bacillati</taxon>
        <taxon>Actinomycetota</taxon>
        <taxon>Actinomycetes</taxon>
        <taxon>Propionibacteriales</taxon>
        <taxon>Nocardioidaceae</taxon>
        <taxon>Nocardioides</taxon>
    </lineage>
</organism>
<feature type="transmembrane region" description="Helical" evidence="7">
    <location>
        <begin position="6"/>
        <end position="26"/>
    </location>
</feature>
<dbReference type="GO" id="GO:0051301">
    <property type="term" value="P:cell division"/>
    <property type="evidence" value="ECO:0007669"/>
    <property type="project" value="UniProtKB-KW"/>
</dbReference>
<dbReference type="GO" id="GO:0005886">
    <property type="term" value="C:plasma membrane"/>
    <property type="evidence" value="ECO:0007669"/>
    <property type="project" value="UniProtKB-SubCell"/>
</dbReference>
<keyword evidence="3 7" id="KW-0808">Transferase</keyword>
<evidence type="ECO:0000256" key="5">
    <source>
        <dbReference type="ARBA" id="ARBA00022989"/>
    </source>
</evidence>
<dbReference type="EC" id="2.7.8.13" evidence="7 8"/>